<dbReference type="HOGENOM" id="CLU_1788527_0_0_1"/>
<evidence type="ECO:0000313" key="3">
    <source>
        <dbReference type="Proteomes" id="UP000008068"/>
    </source>
</evidence>
<accession>G0NZK8</accession>
<name>G0NZK8_CAEBE</name>
<evidence type="ECO:0000313" key="2">
    <source>
        <dbReference type="EMBL" id="EGT41213.1"/>
    </source>
</evidence>
<feature type="region of interest" description="Disordered" evidence="1">
    <location>
        <begin position="1"/>
        <end position="79"/>
    </location>
</feature>
<proteinExistence type="predicted"/>
<feature type="compositionally biased region" description="Basic and acidic residues" evidence="1">
    <location>
        <begin position="31"/>
        <end position="42"/>
    </location>
</feature>
<sequence length="145" mass="16389">MFPFQLMDFQDGSVEEENELRSFPDLGGAKRTLEEEVERQEADSSDEDDISSDEDNYSSDEDDDSLDEDGSEVNAVVNGTDSSDWLANFMRTVLSIPDEPEDEADANLDDVEVLDRRRRQFRSRVDECLDQALDAIQNAENNPGD</sequence>
<dbReference type="InParanoid" id="G0NZK8"/>
<gene>
    <name evidence="2" type="ORF">CAEBREN_08485</name>
</gene>
<dbReference type="EMBL" id="GL379990">
    <property type="protein sequence ID" value="EGT41213.1"/>
    <property type="molecule type" value="Genomic_DNA"/>
</dbReference>
<keyword evidence="3" id="KW-1185">Reference proteome</keyword>
<dbReference type="AlphaFoldDB" id="G0NZK8"/>
<organism evidence="3">
    <name type="scientific">Caenorhabditis brenneri</name>
    <name type="common">Nematode worm</name>
    <dbReference type="NCBI Taxonomy" id="135651"/>
    <lineage>
        <taxon>Eukaryota</taxon>
        <taxon>Metazoa</taxon>
        <taxon>Ecdysozoa</taxon>
        <taxon>Nematoda</taxon>
        <taxon>Chromadorea</taxon>
        <taxon>Rhabditida</taxon>
        <taxon>Rhabditina</taxon>
        <taxon>Rhabditomorpha</taxon>
        <taxon>Rhabditoidea</taxon>
        <taxon>Rhabditidae</taxon>
        <taxon>Peloderinae</taxon>
        <taxon>Caenorhabditis</taxon>
    </lineage>
</organism>
<feature type="compositionally biased region" description="Acidic residues" evidence="1">
    <location>
        <begin position="43"/>
        <end position="71"/>
    </location>
</feature>
<protein>
    <submittedName>
        <fullName evidence="2">Uncharacterized protein</fullName>
    </submittedName>
</protein>
<evidence type="ECO:0000256" key="1">
    <source>
        <dbReference type="SAM" id="MobiDB-lite"/>
    </source>
</evidence>
<dbReference type="Proteomes" id="UP000008068">
    <property type="component" value="Unassembled WGS sequence"/>
</dbReference>
<reference evidence="3" key="1">
    <citation type="submission" date="2011-07" db="EMBL/GenBank/DDBJ databases">
        <authorList>
            <consortium name="Caenorhabditis brenneri Sequencing and Analysis Consortium"/>
            <person name="Wilson R.K."/>
        </authorList>
    </citation>
    <scope>NUCLEOTIDE SEQUENCE [LARGE SCALE GENOMIC DNA]</scope>
    <source>
        <strain evidence="3">PB2801</strain>
    </source>
</reference>